<keyword evidence="1" id="KW-0472">Membrane</keyword>
<feature type="transmembrane region" description="Helical" evidence="1">
    <location>
        <begin position="114"/>
        <end position="135"/>
    </location>
</feature>
<comment type="caution">
    <text evidence="2">The sequence shown here is derived from an EMBL/GenBank/DDBJ whole genome shotgun (WGS) entry which is preliminary data.</text>
</comment>
<keyword evidence="1" id="KW-1133">Transmembrane helix</keyword>
<feature type="transmembrane region" description="Helical" evidence="1">
    <location>
        <begin position="251"/>
        <end position="274"/>
    </location>
</feature>
<protein>
    <submittedName>
        <fullName evidence="2">DUF2182 domain-containing protein</fullName>
    </submittedName>
</protein>
<organism evidence="2 3">
    <name type="scientific">Pseudonocardia hispaniensis</name>
    <dbReference type="NCBI Taxonomy" id="904933"/>
    <lineage>
        <taxon>Bacteria</taxon>
        <taxon>Bacillati</taxon>
        <taxon>Actinomycetota</taxon>
        <taxon>Actinomycetes</taxon>
        <taxon>Pseudonocardiales</taxon>
        <taxon>Pseudonocardiaceae</taxon>
        <taxon>Pseudonocardia</taxon>
    </lineage>
</organism>
<dbReference type="Proteomes" id="UP001596302">
    <property type="component" value="Unassembled WGS sequence"/>
</dbReference>
<sequence>MTSRVAAARGGSGVPALRHWSRGEFALAALLLALAATAWLLTHRLAMPDMRVGVLTGADPMAGTMMTPGWAATGLFLGTWFVMMAAMMLPAIAPFTVGMTRLMRAGGSGWPGTLALTTGYFVVWTGVGVLAYAAVQGLDAIARTSPDQAARAGAAVLLVAGLYQFTPLKRVCLRHCRSPALLVLQHGQQAVRSRFGALRAGLGHGGWCLGCCWALMAVLLAAGAMSLVWMGVIAAVVAVEKVHRHGETISRVFGGLLAVLAVIVLVQPGVVGVLG</sequence>
<evidence type="ECO:0000256" key="1">
    <source>
        <dbReference type="SAM" id="Phobius"/>
    </source>
</evidence>
<evidence type="ECO:0000313" key="2">
    <source>
        <dbReference type="EMBL" id="MFC5997065.1"/>
    </source>
</evidence>
<accession>A0ABW1J9F3</accession>
<dbReference type="Pfam" id="PF09948">
    <property type="entry name" value="PpoB2"/>
    <property type="match status" value="1"/>
</dbReference>
<proteinExistence type="predicted"/>
<evidence type="ECO:0000313" key="3">
    <source>
        <dbReference type="Proteomes" id="UP001596302"/>
    </source>
</evidence>
<reference evidence="3" key="1">
    <citation type="journal article" date="2019" name="Int. J. Syst. Evol. Microbiol.">
        <title>The Global Catalogue of Microorganisms (GCM) 10K type strain sequencing project: providing services to taxonomists for standard genome sequencing and annotation.</title>
        <authorList>
            <consortium name="The Broad Institute Genomics Platform"/>
            <consortium name="The Broad Institute Genome Sequencing Center for Infectious Disease"/>
            <person name="Wu L."/>
            <person name="Ma J."/>
        </authorList>
    </citation>
    <scope>NUCLEOTIDE SEQUENCE [LARGE SCALE GENOMIC DNA]</scope>
    <source>
        <strain evidence="3">CCM 8391</strain>
    </source>
</reference>
<dbReference type="RefSeq" id="WP_379587979.1">
    <property type="nucleotide sequence ID" value="NZ_JBHSQW010000044.1"/>
</dbReference>
<name>A0ABW1J9F3_9PSEU</name>
<feature type="transmembrane region" description="Helical" evidence="1">
    <location>
        <begin position="25"/>
        <end position="42"/>
    </location>
</feature>
<dbReference type="EMBL" id="JBHSQW010000044">
    <property type="protein sequence ID" value="MFC5997065.1"/>
    <property type="molecule type" value="Genomic_DNA"/>
</dbReference>
<keyword evidence="3" id="KW-1185">Reference proteome</keyword>
<dbReference type="InterPro" id="IPR018688">
    <property type="entry name" value="PpoB2-like"/>
</dbReference>
<keyword evidence="1" id="KW-0812">Transmembrane</keyword>
<feature type="transmembrane region" description="Helical" evidence="1">
    <location>
        <begin position="213"/>
        <end position="239"/>
    </location>
</feature>
<gene>
    <name evidence="2" type="ORF">ACFQE5_22900</name>
</gene>
<feature type="transmembrane region" description="Helical" evidence="1">
    <location>
        <begin position="70"/>
        <end position="93"/>
    </location>
</feature>